<organism evidence="3">
    <name type="scientific">Glycine max</name>
    <name type="common">Soybean</name>
    <name type="synonym">Glycine hispida</name>
    <dbReference type="NCBI Taxonomy" id="3847"/>
    <lineage>
        <taxon>Eukaryota</taxon>
        <taxon>Viridiplantae</taxon>
        <taxon>Streptophyta</taxon>
        <taxon>Embryophyta</taxon>
        <taxon>Tracheophyta</taxon>
        <taxon>Spermatophyta</taxon>
        <taxon>Magnoliopsida</taxon>
        <taxon>eudicotyledons</taxon>
        <taxon>Gunneridae</taxon>
        <taxon>Pentapetalae</taxon>
        <taxon>rosids</taxon>
        <taxon>fabids</taxon>
        <taxon>Fabales</taxon>
        <taxon>Fabaceae</taxon>
        <taxon>Papilionoideae</taxon>
        <taxon>50 kb inversion clade</taxon>
        <taxon>NPAAA clade</taxon>
        <taxon>indigoferoid/millettioid clade</taxon>
        <taxon>Phaseoleae</taxon>
        <taxon>Glycine</taxon>
        <taxon>Glycine subgen. Soja</taxon>
    </lineage>
</organism>
<feature type="transmembrane region" description="Helical" evidence="1">
    <location>
        <begin position="50"/>
        <end position="75"/>
    </location>
</feature>
<keyword evidence="2" id="KW-0732">Signal</keyword>
<feature type="signal peptide" evidence="2">
    <location>
        <begin position="1"/>
        <end position="21"/>
    </location>
</feature>
<reference evidence="4" key="2">
    <citation type="submission" date="2018-02" db="UniProtKB">
        <authorList>
            <consortium name="EnsemblPlants"/>
        </authorList>
    </citation>
    <scope>IDENTIFICATION</scope>
    <source>
        <strain evidence="4">Williams 82</strain>
    </source>
</reference>
<dbReference type="EMBL" id="CM000851">
    <property type="protein sequence ID" value="KRH00762.1"/>
    <property type="molecule type" value="Genomic_DNA"/>
</dbReference>
<dbReference type="InParanoid" id="K7MUA6"/>
<dbReference type="PaxDb" id="3847-GLYMA18G46745.1"/>
<reference evidence="3" key="3">
    <citation type="submission" date="2018-07" db="EMBL/GenBank/DDBJ databases">
        <title>WGS assembly of Glycine max.</title>
        <authorList>
            <person name="Schmutz J."/>
            <person name="Cannon S."/>
            <person name="Schlueter J."/>
            <person name="Ma J."/>
            <person name="Mitros T."/>
            <person name="Nelson W."/>
            <person name="Hyten D."/>
            <person name="Song Q."/>
            <person name="Thelen J."/>
            <person name="Cheng J."/>
            <person name="Xu D."/>
            <person name="Hellsten U."/>
            <person name="May G."/>
            <person name="Yu Y."/>
            <person name="Sakurai T."/>
            <person name="Umezawa T."/>
            <person name="Bhattacharyya M."/>
            <person name="Sandhu D."/>
            <person name="Valliyodan B."/>
            <person name="Lindquist E."/>
            <person name="Peto M."/>
            <person name="Grant D."/>
            <person name="Shu S."/>
            <person name="Goodstein D."/>
            <person name="Barry K."/>
            <person name="Futrell-Griggs M."/>
            <person name="Abernathy B."/>
            <person name="Du J."/>
            <person name="Tian Z."/>
            <person name="Zhu L."/>
            <person name="Gill N."/>
            <person name="Joshi T."/>
            <person name="Libault M."/>
            <person name="Sethuraman A."/>
            <person name="Zhang X."/>
            <person name="Shinozaki K."/>
            <person name="Nguyen H."/>
            <person name="Wing R."/>
            <person name="Cregan P."/>
            <person name="Specht J."/>
            <person name="Grimwood J."/>
            <person name="Rokhsar D."/>
            <person name="Stacey G."/>
            <person name="Shoemaker R."/>
            <person name="Jackson S."/>
        </authorList>
    </citation>
    <scope>NUCLEOTIDE SEQUENCE</scope>
    <source>
        <tissue evidence="3">Callus</tissue>
    </source>
</reference>
<keyword evidence="1" id="KW-1133">Transmembrane helix</keyword>
<sequence>MLSGIFLHGLLLPAPLTISEAIKEVLEATWKVQETIASFTLLHAFGLSPLLFYLGFLVSIQLTYLCISQLFIFLVSLQTS</sequence>
<evidence type="ECO:0000313" key="5">
    <source>
        <dbReference type="Proteomes" id="UP000008827"/>
    </source>
</evidence>
<reference evidence="3 4" key="1">
    <citation type="journal article" date="2010" name="Nature">
        <title>Genome sequence of the palaeopolyploid soybean.</title>
        <authorList>
            <person name="Schmutz J."/>
            <person name="Cannon S.B."/>
            <person name="Schlueter J."/>
            <person name="Ma J."/>
            <person name="Mitros T."/>
            <person name="Nelson W."/>
            <person name="Hyten D.L."/>
            <person name="Song Q."/>
            <person name="Thelen J.J."/>
            <person name="Cheng J."/>
            <person name="Xu D."/>
            <person name="Hellsten U."/>
            <person name="May G.D."/>
            <person name="Yu Y."/>
            <person name="Sakurai T."/>
            <person name="Umezawa T."/>
            <person name="Bhattacharyya M.K."/>
            <person name="Sandhu D."/>
            <person name="Valliyodan B."/>
            <person name="Lindquist E."/>
            <person name="Peto M."/>
            <person name="Grant D."/>
            <person name="Shu S."/>
            <person name="Goodstein D."/>
            <person name="Barry K."/>
            <person name="Futrell-Griggs M."/>
            <person name="Abernathy B."/>
            <person name="Du J."/>
            <person name="Tian Z."/>
            <person name="Zhu L."/>
            <person name="Gill N."/>
            <person name="Joshi T."/>
            <person name="Libault M."/>
            <person name="Sethuraman A."/>
            <person name="Zhang X.-C."/>
            <person name="Shinozaki K."/>
            <person name="Nguyen H.T."/>
            <person name="Wing R.A."/>
            <person name="Cregan P."/>
            <person name="Specht J."/>
            <person name="Grimwood J."/>
            <person name="Rokhsar D."/>
            <person name="Stacey G."/>
            <person name="Shoemaker R.C."/>
            <person name="Jackson S.A."/>
        </authorList>
    </citation>
    <scope>NUCLEOTIDE SEQUENCE [LARGE SCALE GENOMIC DNA]</scope>
    <source>
        <strain evidence="4">cv. Williams 82</strain>
        <tissue evidence="3">Callus</tissue>
    </source>
</reference>
<dbReference type="HOGENOM" id="CLU_2594537_0_0_1"/>
<protein>
    <submittedName>
        <fullName evidence="3 4">Uncharacterized protein</fullName>
    </submittedName>
</protein>
<keyword evidence="1" id="KW-0812">Transmembrane</keyword>
<dbReference type="Proteomes" id="UP000008827">
    <property type="component" value="Chromosome 18"/>
</dbReference>
<evidence type="ECO:0000313" key="4">
    <source>
        <dbReference type="EnsemblPlants" id="KRH00762"/>
    </source>
</evidence>
<feature type="chain" id="PRO_5014581966" evidence="2">
    <location>
        <begin position="22"/>
        <end position="80"/>
    </location>
</feature>
<dbReference type="AlphaFoldDB" id="K7MUA6"/>
<accession>K7MUA6</accession>
<dbReference type="Gramene" id="KRH00762">
    <property type="protein sequence ID" value="KRH00762"/>
    <property type="gene ID" value="GLYMA_18G233300"/>
</dbReference>
<evidence type="ECO:0000256" key="1">
    <source>
        <dbReference type="SAM" id="Phobius"/>
    </source>
</evidence>
<evidence type="ECO:0000313" key="3">
    <source>
        <dbReference type="EMBL" id="KRH00762.1"/>
    </source>
</evidence>
<gene>
    <name evidence="3" type="ORF">GLYMA_18G233300</name>
</gene>
<dbReference type="EnsemblPlants" id="KRH00762">
    <property type="protein sequence ID" value="KRH00762"/>
    <property type="gene ID" value="GLYMA_18G233300"/>
</dbReference>
<proteinExistence type="predicted"/>
<evidence type="ECO:0000256" key="2">
    <source>
        <dbReference type="SAM" id="SignalP"/>
    </source>
</evidence>
<keyword evidence="1" id="KW-0472">Membrane</keyword>
<keyword evidence="5" id="KW-1185">Reference proteome</keyword>
<name>K7MUA6_SOYBN</name>